<dbReference type="VEuPathDB" id="FungiDB:RhiirFUN_025278"/>
<accession>U9UPS9</accession>
<sequence>MQFDDVYDLIKDNGDNIIDLTHDNNLEVIETQIKDKTIDFNQNDEIYLLTECLRVNEIRHTIFPMEYPPTSLEDIAICYNIENWGSYEPAFKNISTKRFNLNMGITPSREDFVTLEGYAKKSKEERRAIIQNAGMEITDNDKEIAQFLGPEDEILGCFIRGIITICLRHFNNQRTKEFNEYIEDYKTATNDMIQQKTVEMNEWA</sequence>
<dbReference type="HOGENOM" id="CLU_1343884_0_0_1"/>
<dbReference type="AlphaFoldDB" id="U9UPS9"/>
<gene>
    <name evidence="1" type="ORF">GLOINDRAFT_21634</name>
</gene>
<organism evidence="1">
    <name type="scientific">Rhizophagus irregularis (strain DAOM 181602 / DAOM 197198 / MUCL 43194)</name>
    <name type="common">Arbuscular mycorrhizal fungus</name>
    <name type="synonym">Glomus intraradices</name>
    <dbReference type="NCBI Taxonomy" id="747089"/>
    <lineage>
        <taxon>Eukaryota</taxon>
        <taxon>Fungi</taxon>
        <taxon>Fungi incertae sedis</taxon>
        <taxon>Mucoromycota</taxon>
        <taxon>Glomeromycotina</taxon>
        <taxon>Glomeromycetes</taxon>
        <taxon>Glomerales</taxon>
        <taxon>Glomeraceae</taxon>
        <taxon>Rhizophagus</taxon>
    </lineage>
</organism>
<evidence type="ECO:0000313" key="1">
    <source>
        <dbReference type="EMBL" id="ESA17591.1"/>
    </source>
</evidence>
<dbReference type="EMBL" id="KI280034">
    <property type="protein sequence ID" value="ESA17591.1"/>
    <property type="molecule type" value="Genomic_DNA"/>
</dbReference>
<reference evidence="1" key="1">
    <citation type="submission" date="2013-07" db="EMBL/GenBank/DDBJ databases">
        <title>The genome of an arbuscular mycorrhizal fungus provides insights into the evolution of the oldest plant symbiosis.</title>
        <authorList>
            <consortium name="DOE Joint Genome Institute"/>
            <person name="Tisserant E."/>
            <person name="Malbreil M."/>
            <person name="Kuo A."/>
            <person name="Kohler A."/>
            <person name="Symeonidi A."/>
            <person name="Balestrini R."/>
            <person name="Charron P."/>
            <person name="Duensing N."/>
            <person name="Frei-dit-Frey N."/>
            <person name="Gianinazzi-Pearson V."/>
            <person name="Gilbert B."/>
            <person name="Handa Y."/>
            <person name="Hijri M."/>
            <person name="Kaul R."/>
            <person name="Kawaguchi M."/>
            <person name="Krajinski F."/>
            <person name="Lammers P."/>
            <person name="Lapierre D."/>
            <person name="Masclaux F.G."/>
            <person name="Murat C."/>
            <person name="Morin E."/>
            <person name="Ndikumana S."/>
            <person name="Pagni M."/>
            <person name="Petitpierre D."/>
            <person name="Requena N."/>
            <person name="Rosikiewicz P."/>
            <person name="Riley R."/>
            <person name="Saito K."/>
            <person name="San Clemente H."/>
            <person name="Shapiro H."/>
            <person name="van Tuinen D."/>
            <person name="Becard G."/>
            <person name="Bonfante P."/>
            <person name="Paszkowski U."/>
            <person name="Shachar-Hill Y."/>
            <person name="Young J.P."/>
            <person name="Sanders I.R."/>
            <person name="Henrissat B."/>
            <person name="Rensing S.A."/>
            <person name="Grigoriev I.V."/>
            <person name="Corradi N."/>
            <person name="Roux C."/>
            <person name="Martin F."/>
        </authorList>
    </citation>
    <scope>NUCLEOTIDE SEQUENCE</scope>
    <source>
        <strain evidence="1">DAOM 197198</strain>
    </source>
</reference>
<proteinExistence type="predicted"/>
<name>U9UPS9_RHIID</name>
<protein>
    <submittedName>
        <fullName evidence="1">Uncharacterized protein</fullName>
    </submittedName>
</protein>